<gene>
    <name evidence="3" type="ORF">AC244_27095</name>
</gene>
<dbReference type="InterPro" id="IPR014710">
    <property type="entry name" value="RmlC-like_jellyroll"/>
</dbReference>
<dbReference type="PROSITE" id="PS50943">
    <property type="entry name" value="HTH_CROC1"/>
    <property type="match status" value="1"/>
</dbReference>
<dbReference type="SUPFAM" id="SSF47413">
    <property type="entry name" value="lambda repressor-like DNA-binding domains"/>
    <property type="match status" value="1"/>
</dbReference>
<dbReference type="InterPro" id="IPR001387">
    <property type="entry name" value="Cro/C1-type_HTH"/>
</dbReference>
<dbReference type="PANTHER" id="PTHR46797">
    <property type="entry name" value="HTH-TYPE TRANSCRIPTIONAL REGULATOR"/>
    <property type="match status" value="1"/>
</dbReference>
<protein>
    <submittedName>
        <fullName evidence="3">DNA-binding protein</fullName>
    </submittedName>
</protein>
<dbReference type="SUPFAM" id="SSF51182">
    <property type="entry name" value="RmlC-like cupins"/>
    <property type="match status" value="1"/>
</dbReference>
<dbReference type="Gene3D" id="1.10.260.40">
    <property type="entry name" value="lambda repressor-like DNA-binding domains"/>
    <property type="match status" value="1"/>
</dbReference>
<accession>A0A0L8BIM0</accession>
<evidence type="ECO:0000256" key="1">
    <source>
        <dbReference type="ARBA" id="ARBA00023125"/>
    </source>
</evidence>
<dbReference type="SMART" id="SM00530">
    <property type="entry name" value="HTH_XRE"/>
    <property type="match status" value="1"/>
</dbReference>
<dbReference type="Pfam" id="PF01381">
    <property type="entry name" value="HTH_3"/>
    <property type="match status" value="1"/>
</dbReference>
<dbReference type="AlphaFoldDB" id="A0A0L8BIM0"/>
<keyword evidence="1 3" id="KW-0238">DNA-binding</keyword>
<dbReference type="PATRIC" id="fig|106592.7.peg.4209"/>
<name>A0A0L8BIM0_ENSAD</name>
<dbReference type="EMBL" id="LGAP01000026">
    <property type="protein sequence ID" value="KOF14507.1"/>
    <property type="molecule type" value="Genomic_DNA"/>
</dbReference>
<dbReference type="GO" id="GO:0003677">
    <property type="term" value="F:DNA binding"/>
    <property type="evidence" value="ECO:0007669"/>
    <property type="project" value="UniProtKB-KW"/>
</dbReference>
<evidence type="ECO:0000313" key="3">
    <source>
        <dbReference type="EMBL" id="KOF14507.1"/>
    </source>
</evidence>
<evidence type="ECO:0000259" key="2">
    <source>
        <dbReference type="PROSITE" id="PS50943"/>
    </source>
</evidence>
<dbReference type="InterPro" id="IPR011051">
    <property type="entry name" value="RmlC_Cupin_sf"/>
</dbReference>
<dbReference type="GO" id="GO:0005829">
    <property type="term" value="C:cytosol"/>
    <property type="evidence" value="ECO:0007669"/>
    <property type="project" value="TreeGrafter"/>
</dbReference>
<comment type="caution">
    <text evidence="3">The sequence shown here is derived from an EMBL/GenBank/DDBJ whole genome shotgun (WGS) entry which is preliminary data.</text>
</comment>
<dbReference type="GO" id="GO:0003700">
    <property type="term" value="F:DNA-binding transcription factor activity"/>
    <property type="evidence" value="ECO:0007669"/>
    <property type="project" value="TreeGrafter"/>
</dbReference>
<dbReference type="Gene3D" id="2.60.120.10">
    <property type="entry name" value="Jelly Rolls"/>
    <property type="match status" value="1"/>
</dbReference>
<dbReference type="CDD" id="cd00093">
    <property type="entry name" value="HTH_XRE"/>
    <property type="match status" value="1"/>
</dbReference>
<organism evidence="3 4">
    <name type="scientific">Ensifer adhaerens</name>
    <name type="common">Sinorhizobium morelense</name>
    <dbReference type="NCBI Taxonomy" id="106592"/>
    <lineage>
        <taxon>Bacteria</taxon>
        <taxon>Pseudomonadati</taxon>
        <taxon>Pseudomonadota</taxon>
        <taxon>Alphaproteobacteria</taxon>
        <taxon>Hyphomicrobiales</taxon>
        <taxon>Rhizobiaceae</taxon>
        <taxon>Sinorhizobium/Ensifer group</taxon>
        <taxon>Ensifer</taxon>
    </lineage>
</organism>
<dbReference type="InterPro" id="IPR010982">
    <property type="entry name" value="Lambda_DNA-bd_dom_sf"/>
</dbReference>
<reference evidence="4" key="1">
    <citation type="submission" date="2015-07" db="EMBL/GenBank/DDBJ databases">
        <title>Whole genome sequence of an Ensifer adhaerens strain isolated from a cave pool in the Wind Cave National Park.</title>
        <authorList>
            <person name="Eng W.W.H."/>
            <person name="Gan H.M."/>
            <person name="Barton H.A."/>
            <person name="Savka M.A."/>
        </authorList>
    </citation>
    <scope>NUCLEOTIDE SEQUENCE [LARGE SCALE GENOMIC DNA]</scope>
    <source>
        <strain evidence="4">SD006</strain>
    </source>
</reference>
<feature type="domain" description="HTH cro/C1-type" evidence="2">
    <location>
        <begin position="21"/>
        <end position="75"/>
    </location>
</feature>
<evidence type="ECO:0000313" key="4">
    <source>
        <dbReference type="Proteomes" id="UP000037425"/>
    </source>
</evidence>
<proteinExistence type="predicted"/>
<dbReference type="CDD" id="cd02209">
    <property type="entry name" value="cupin_XRE_C"/>
    <property type="match status" value="1"/>
</dbReference>
<dbReference type="InterPro" id="IPR050807">
    <property type="entry name" value="TransReg_Diox_bact_type"/>
</dbReference>
<sequence length="197" mass="21831">MQSQIMENSNDPLEHAIGERVRSLRVGQNLTLDDLAMRSGVSRAMISRIERGEASPTAQLLAKLCSALSTTLSALFAFEGEQASPVARRADQRLWRDPESGYLRRSVSPEGVGSPVDIVEVEFPPGARVVFERQPADRGITQHLWLFSGRLELTMESGPHMLDAGDCLFMGLEQAHVFHNPHDEPAHYAVILSRTRT</sequence>
<dbReference type="Proteomes" id="UP000037425">
    <property type="component" value="Unassembled WGS sequence"/>
</dbReference>
<dbReference type="PANTHER" id="PTHR46797:SF10">
    <property type="entry name" value="BLR1115 PROTEIN"/>
    <property type="match status" value="1"/>
</dbReference>